<dbReference type="AlphaFoldDB" id="A0A9X3F262"/>
<dbReference type="GO" id="GO:0003677">
    <property type="term" value="F:DNA binding"/>
    <property type="evidence" value="ECO:0007669"/>
    <property type="project" value="UniProtKB-KW"/>
</dbReference>
<dbReference type="Pfam" id="PF03869">
    <property type="entry name" value="Arc"/>
    <property type="match status" value="1"/>
</dbReference>
<gene>
    <name evidence="2" type="ORF">OU798_02430</name>
</gene>
<organism evidence="2 3">
    <name type="scientific">Draconibacterium aestuarii</name>
    <dbReference type="NCBI Taxonomy" id="2998507"/>
    <lineage>
        <taxon>Bacteria</taxon>
        <taxon>Pseudomonadati</taxon>
        <taxon>Bacteroidota</taxon>
        <taxon>Bacteroidia</taxon>
        <taxon>Marinilabiliales</taxon>
        <taxon>Prolixibacteraceae</taxon>
        <taxon>Draconibacterium</taxon>
    </lineage>
</organism>
<evidence type="ECO:0000313" key="2">
    <source>
        <dbReference type="EMBL" id="MCY1719179.1"/>
    </source>
</evidence>
<dbReference type="InterPro" id="IPR013321">
    <property type="entry name" value="Arc_rbn_hlx_hlx"/>
</dbReference>
<dbReference type="InterPro" id="IPR005569">
    <property type="entry name" value="Arc_DNA-bd_dom"/>
</dbReference>
<evidence type="ECO:0000313" key="3">
    <source>
        <dbReference type="Proteomes" id="UP001145087"/>
    </source>
</evidence>
<dbReference type="SUPFAM" id="SSF47598">
    <property type="entry name" value="Ribbon-helix-helix"/>
    <property type="match status" value="1"/>
</dbReference>
<dbReference type="GO" id="GO:0006355">
    <property type="term" value="P:regulation of DNA-templated transcription"/>
    <property type="evidence" value="ECO:0007669"/>
    <property type="project" value="InterPro"/>
</dbReference>
<comment type="caution">
    <text evidence="2">The sequence shown here is derived from an EMBL/GenBank/DDBJ whole genome shotgun (WGS) entry which is preliminary data.</text>
</comment>
<proteinExistence type="predicted"/>
<keyword evidence="2" id="KW-0238">DNA-binding</keyword>
<reference evidence="2" key="1">
    <citation type="submission" date="2022-11" db="EMBL/GenBank/DDBJ databases">
        <title>Marilongibacter aestuarii gen. nov., sp. nov., isolated from tidal flat sediment.</title>
        <authorList>
            <person name="Jiayan W."/>
        </authorList>
    </citation>
    <scope>NUCLEOTIDE SEQUENCE</scope>
    <source>
        <strain evidence="2">Z1-6</strain>
    </source>
</reference>
<sequence>MAKKKSFVLRVNPEMMEAVERWAADDFRSINGQLEWIIHNALKNAKRLKKGTENE</sequence>
<dbReference type="RefSeq" id="WP_343331514.1">
    <property type="nucleotide sequence ID" value="NZ_JAPOHD010000005.1"/>
</dbReference>
<protein>
    <submittedName>
        <fullName evidence="2">Arc family DNA-binding protein</fullName>
    </submittedName>
</protein>
<accession>A0A9X3F262</accession>
<dbReference type="Gene3D" id="1.10.1220.10">
    <property type="entry name" value="Met repressor-like"/>
    <property type="match status" value="1"/>
</dbReference>
<keyword evidence="3" id="KW-1185">Reference proteome</keyword>
<name>A0A9X3F262_9BACT</name>
<dbReference type="InterPro" id="IPR010985">
    <property type="entry name" value="Ribbon_hlx_hlx"/>
</dbReference>
<dbReference type="Proteomes" id="UP001145087">
    <property type="component" value="Unassembled WGS sequence"/>
</dbReference>
<evidence type="ECO:0000259" key="1">
    <source>
        <dbReference type="Pfam" id="PF03869"/>
    </source>
</evidence>
<feature type="domain" description="Arc-like DNA binding" evidence="1">
    <location>
        <begin position="2"/>
        <end position="47"/>
    </location>
</feature>
<dbReference type="EMBL" id="JAPOHD010000005">
    <property type="protein sequence ID" value="MCY1719179.1"/>
    <property type="molecule type" value="Genomic_DNA"/>
</dbReference>